<reference evidence="2 3" key="1">
    <citation type="submission" date="2019-06" db="EMBL/GenBank/DDBJ databases">
        <title>Draft genomes of female and male turbot (Scophthalmus maximus).</title>
        <authorList>
            <person name="Xu H."/>
            <person name="Xu X.-W."/>
            <person name="Shao C."/>
            <person name="Chen S."/>
        </authorList>
    </citation>
    <scope>NUCLEOTIDE SEQUENCE [LARGE SCALE GENOMIC DNA]</scope>
    <source>
        <strain evidence="2">Ysfricsl-2016a</strain>
        <tissue evidence="2">Blood</tissue>
    </source>
</reference>
<proteinExistence type="predicted"/>
<feature type="region of interest" description="Disordered" evidence="1">
    <location>
        <begin position="35"/>
        <end position="62"/>
    </location>
</feature>
<accession>A0A6A4TL75</accession>
<evidence type="ECO:0000313" key="2">
    <source>
        <dbReference type="EMBL" id="KAF0042782.1"/>
    </source>
</evidence>
<feature type="compositionally biased region" description="Basic and acidic residues" evidence="1">
    <location>
        <begin position="85"/>
        <end position="95"/>
    </location>
</feature>
<evidence type="ECO:0000256" key="1">
    <source>
        <dbReference type="SAM" id="MobiDB-lite"/>
    </source>
</evidence>
<comment type="caution">
    <text evidence="2">The sequence shown here is derived from an EMBL/GenBank/DDBJ whole genome shotgun (WGS) entry which is preliminary data.</text>
</comment>
<feature type="region of interest" description="Disordered" evidence="1">
    <location>
        <begin position="85"/>
        <end position="115"/>
    </location>
</feature>
<dbReference type="EMBL" id="VEVO01000004">
    <property type="protein sequence ID" value="KAF0042782.1"/>
    <property type="molecule type" value="Genomic_DNA"/>
</dbReference>
<dbReference type="AlphaFoldDB" id="A0A6A4TL75"/>
<sequence>MTSGKLTGGSRVRSVSSARCVTVAELQGPCLVPRCRTHEPRINSSSEGKGRDDVGSGNEATAPLSPCHIPLLFLPLDRATHVEVTRRGRDRHDVSSGHQRGRTSNGEKCNPKYPKRSRETFRCDEKIVVVVTQIHSITSSHCWRQIRTKDRAPAAAAAAA</sequence>
<protein>
    <submittedName>
        <fullName evidence="2">Uncharacterized protein</fullName>
    </submittedName>
</protein>
<organism evidence="2 3">
    <name type="scientific">Scophthalmus maximus</name>
    <name type="common">Turbot</name>
    <name type="synonym">Psetta maxima</name>
    <dbReference type="NCBI Taxonomy" id="52904"/>
    <lineage>
        <taxon>Eukaryota</taxon>
        <taxon>Metazoa</taxon>
        <taxon>Chordata</taxon>
        <taxon>Craniata</taxon>
        <taxon>Vertebrata</taxon>
        <taxon>Euteleostomi</taxon>
        <taxon>Actinopterygii</taxon>
        <taxon>Neopterygii</taxon>
        <taxon>Teleostei</taxon>
        <taxon>Neoteleostei</taxon>
        <taxon>Acanthomorphata</taxon>
        <taxon>Carangaria</taxon>
        <taxon>Pleuronectiformes</taxon>
        <taxon>Pleuronectoidei</taxon>
        <taxon>Scophthalmidae</taxon>
        <taxon>Scophthalmus</taxon>
    </lineage>
</organism>
<dbReference type="Proteomes" id="UP000438429">
    <property type="component" value="Unassembled WGS sequence"/>
</dbReference>
<evidence type="ECO:0000313" key="3">
    <source>
        <dbReference type="Proteomes" id="UP000438429"/>
    </source>
</evidence>
<gene>
    <name evidence="2" type="ORF">F2P81_004119</name>
</gene>
<name>A0A6A4TL75_SCOMX</name>
<feature type="compositionally biased region" description="Polar residues" evidence="1">
    <location>
        <begin position="96"/>
        <end position="107"/>
    </location>
</feature>